<keyword evidence="4" id="KW-0560">Oxidoreductase</keyword>
<dbReference type="InterPro" id="IPR036188">
    <property type="entry name" value="FAD/NAD-bd_sf"/>
</dbReference>
<keyword evidence="3" id="KW-0274">FAD</keyword>
<dbReference type="EMBL" id="JACHNU010000002">
    <property type="protein sequence ID" value="MBB4662771.1"/>
    <property type="molecule type" value="Genomic_DNA"/>
</dbReference>
<protein>
    <submittedName>
        <fullName evidence="6">Succinate dehydrogenase/fumarate reductase flavoprotein subunit</fullName>
    </submittedName>
</protein>
<evidence type="ECO:0000256" key="1">
    <source>
        <dbReference type="ARBA" id="ARBA00001974"/>
    </source>
</evidence>
<comment type="cofactor">
    <cofactor evidence="1">
        <name>FAD</name>
        <dbReference type="ChEBI" id="CHEBI:57692"/>
    </cofactor>
</comment>
<evidence type="ECO:0000256" key="2">
    <source>
        <dbReference type="ARBA" id="ARBA00022630"/>
    </source>
</evidence>
<evidence type="ECO:0000256" key="3">
    <source>
        <dbReference type="ARBA" id="ARBA00022827"/>
    </source>
</evidence>
<evidence type="ECO:0000256" key="4">
    <source>
        <dbReference type="ARBA" id="ARBA00023002"/>
    </source>
</evidence>
<dbReference type="Gene3D" id="3.90.700.10">
    <property type="entry name" value="Succinate dehydrogenase/fumarate reductase flavoprotein, catalytic domain"/>
    <property type="match status" value="1"/>
</dbReference>
<gene>
    <name evidence="6" type="ORF">BDZ31_002357</name>
</gene>
<accession>A0A840IEW9</accession>
<comment type="caution">
    <text evidence="6">The sequence shown here is derived from an EMBL/GenBank/DDBJ whole genome shotgun (WGS) entry which is preliminary data.</text>
</comment>
<dbReference type="Gene3D" id="3.50.50.60">
    <property type="entry name" value="FAD/NAD(P)-binding domain"/>
    <property type="match status" value="2"/>
</dbReference>
<dbReference type="InterPro" id="IPR027477">
    <property type="entry name" value="Succ_DH/fumarate_Rdtase_cat_sf"/>
</dbReference>
<dbReference type="Proteomes" id="UP000585272">
    <property type="component" value="Unassembled WGS sequence"/>
</dbReference>
<dbReference type="PANTHER" id="PTHR43400:SF10">
    <property type="entry name" value="3-OXOSTEROID 1-DEHYDROGENASE"/>
    <property type="match status" value="1"/>
</dbReference>
<dbReference type="PANTHER" id="PTHR43400">
    <property type="entry name" value="FUMARATE REDUCTASE"/>
    <property type="match status" value="1"/>
</dbReference>
<dbReference type="Pfam" id="PF00890">
    <property type="entry name" value="FAD_binding_2"/>
    <property type="match status" value="1"/>
</dbReference>
<dbReference type="GO" id="GO:0033765">
    <property type="term" value="F:steroid dehydrogenase activity, acting on the CH-CH group of donors"/>
    <property type="evidence" value="ECO:0007669"/>
    <property type="project" value="UniProtKB-ARBA"/>
</dbReference>
<dbReference type="InterPro" id="IPR050315">
    <property type="entry name" value="FAD-oxidoreductase_2"/>
</dbReference>
<dbReference type="SUPFAM" id="SSF56425">
    <property type="entry name" value="Succinate dehydrogenase/fumarate reductase flavoprotein, catalytic domain"/>
    <property type="match status" value="1"/>
</dbReference>
<feature type="domain" description="FAD-dependent oxidoreductase 2 FAD-binding" evidence="5">
    <location>
        <begin position="50"/>
        <end position="572"/>
    </location>
</feature>
<organism evidence="6 7">
    <name type="scientific">Conexibacter arvalis</name>
    <dbReference type="NCBI Taxonomy" id="912552"/>
    <lineage>
        <taxon>Bacteria</taxon>
        <taxon>Bacillati</taxon>
        <taxon>Actinomycetota</taxon>
        <taxon>Thermoleophilia</taxon>
        <taxon>Solirubrobacterales</taxon>
        <taxon>Conexibacteraceae</taxon>
        <taxon>Conexibacter</taxon>
    </lineage>
</organism>
<dbReference type="PRINTS" id="PR00411">
    <property type="entry name" value="PNDRDTASEI"/>
</dbReference>
<dbReference type="InterPro" id="IPR006311">
    <property type="entry name" value="TAT_signal"/>
</dbReference>
<reference evidence="6 7" key="1">
    <citation type="submission" date="2020-08" db="EMBL/GenBank/DDBJ databases">
        <title>Genomic Encyclopedia of Archaeal and Bacterial Type Strains, Phase II (KMG-II): from individual species to whole genera.</title>
        <authorList>
            <person name="Goeker M."/>
        </authorList>
    </citation>
    <scope>NUCLEOTIDE SEQUENCE [LARGE SCALE GENOMIC DNA]</scope>
    <source>
        <strain evidence="6 7">DSM 23288</strain>
    </source>
</reference>
<sequence length="594" mass="62862">MAADSTMPQDSKVSRRSLLAAAGAVAGGAALAGAPRVARAAGRSFDAEADVIVVGGGGAAFAAAVGAAQGGTRVLLLEKAAAIGGTTARSGGAYWVPNNHVMRREHGVRDPKEWAVKLMARLAFPSVYDPQAPYSGLDRFSHEALSSFYDLAPQVFERLERGGVIRSEIAALLPTQNATDGIDWTHPEYHAHLPENRAPYGRTLHPVGSEGGGGGSLMTGLATYARRQGVRVLTSQHVVQIATNSKGEVVGVQAQTPEGERLYRAKRAVVFGTGGFTQDRSKVMNYLRGPIFGGCAVPTNTGDFIDMASQLGARLGNMRNGFFVQHVLEQALANSSVVDDLWIPPGDAMVMVNRYGVRVASEKTPYNEHTQSHFVWDTTRGEYPNLVQFFVYDDVVANDPMQAYGMPIPVPGRRSPFVISGQTIGELASNIQKRLDKLRGRVAVNGAIGPSVRLADGFADNLSRTIERFNSYARDGRDPEFGRGSTPIQVSWGGPRRRGNDKNPSMYPFAGSGPYHCILIGGGTLDTNGGPVVDTNGRVLHVSGQPIKGLYGAGNCVASLAGQAYWSAGGTLGPGVALGFTAGENASSEPVKEV</sequence>
<dbReference type="SUPFAM" id="SSF51905">
    <property type="entry name" value="FAD/NAD(P)-binding domain"/>
    <property type="match status" value="1"/>
</dbReference>
<dbReference type="GO" id="GO:0008202">
    <property type="term" value="P:steroid metabolic process"/>
    <property type="evidence" value="ECO:0007669"/>
    <property type="project" value="UniProtKB-ARBA"/>
</dbReference>
<dbReference type="AlphaFoldDB" id="A0A840IEW9"/>
<keyword evidence="7" id="KW-1185">Reference proteome</keyword>
<dbReference type="InterPro" id="IPR003953">
    <property type="entry name" value="FAD-dep_OxRdtase_2_FAD-bd"/>
</dbReference>
<evidence type="ECO:0000259" key="5">
    <source>
        <dbReference type="Pfam" id="PF00890"/>
    </source>
</evidence>
<name>A0A840IEW9_9ACTN</name>
<evidence type="ECO:0000313" key="7">
    <source>
        <dbReference type="Proteomes" id="UP000585272"/>
    </source>
</evidence>
<proteinExistence type="predicted"/>
<evidence type="ECO:0000313" key="6">
    <source>
        <dbReference type="EMBL" id="MBB4662771.1"/>
    </source>
</evidence>
<dbReference type="PROSITE" id="PS51318">
    <property type="entry name" value="TAT"/>
    <property type="match status" value="1"/>
</dbReference>
<keyword evidence="2" id="KW-0285">Flavoprotein</keyword>
<dbReference type="RefSeq" id="WP_183342209.1">
    <property type="nucleotide sequence ID" value="NZ_JACHNU010000002.1"/>
</dbReference>